<keyword evidence="2" id="KW-1185">Reference proteome</keyword>
<dbReference type="STRING" id="640132.Srot_0200"/>
<dbReference type="Proteomes" id="UP000002247">
    <property type="component" value="Chromosome"/>
</dbReference>
<dbReference type="RefSeq" id="WP_013137145.1">
    <property type="nucleotide sequence ID" value="NC_014168.1"/>
</dbReference>
<proteinExistence type="predicted"/>
<dbReference type="HOGENOM" id="CLU_1189237_0_0_11"/>
<dbReference type="EMBL" id="CP001958">
    <property type="protein sequence ID" value="ADG96689.1"/>
    <property type="molecule type" value="Genomic_DNA"/>
</dbReference>
<protein>
    <recommendedName>
        <fullName evidence="3">Lipoprotein</fullName>
    </recommendedName>
</protein>
<sequence>MKNGRTFARAGWAALGAVSLPLGLASCSVLGESERFASLPEACFAGISSAVDAAVGPLAPQGRKDDVLPEDTAISRPSGSTKFCARSFTDAVNRRDWKQGEPNFRKVFLEYALYRSGFLSEGVDDAKRELKPPLVDPKRLVPEPNIGDEAVGWWDYSQSQGASWQVSLRVSNMRVLVRVSGADYLSDYTVDRQFSARLDYDSQRLKDELRREAQSIAKAVVDQLAHPSSPGSP</sequence>
<organism evidence="1 2">
    <name type="scientific">Segniliparus rotundus (strain ATCC BAA-972 / CDC 1076 / CIP 108378 / DSM 44985 / JCM 13578)</name>
    <dbReference type="NCBI Taxonomy" id="640132"/>
    <lineage>
        <taxon>Bacteria</taxon>
        <taxon>Bacillati</taxon>
        <taxon>Actinomycetota</taxon>
        <taxon>Actinomycetes</taxon>
        <taxon>Mycobacteriales</taxon>
        <taxon>Segniliparaceae</taxon>
        <taxon>Segniliparus</taxon>
    </lineage>
</organism>
<gene>
    <name evidence="1" type="ordered locus">Srot_0200</name>
</gene>
<evidence type="ECO:0000313" key="2">
    <source>
        <dbReference type="Proteomes" id="UP000002247"/>
    </source>
</evidence>
<evidence type="ECO:0008006" key="3">
    <source>
        <dbReference type="Google" id="ProtNLM"/>
    </source>
</evidence>
<reference evidence="1 2" key="1">
    <citation type="journal article" date="2010" name="Stand. Genomic Sci.">
        <title>Complete genome sequence of Segniliparus rotundus type strain (CDC 1076).</title>
        <authorList>
            <person name="Sikorski J."/>
            <person name="Lapidus A."/>
            <person name="Copeland A."/>
            <person name="Misra M."/>
            <person name="Glavina Del Rio T."/>
            <person name="Nolan M."/>
            <person name="Lucas S."/>
            <person name="Chen F."/>
            <person name="Tice H."/>
            <person name="Cheng J.F."/>
            <person name="Jando M."/>
            <person name="Schneider S."/>
            <person name="Bruce D."/>
            <person name="Goodwin L."/>
            <person name="Pitluck S."/>
            <person name="Liolios K."/>
            <person name="Mikhailova N."/>
            <person name="Pati A."/>
            <person name="Ivanova N."/>
            <person name="Mavromatis K."/>
            <person name="Chen A."/>
            <person name="Palaniappan K."/>
            <person name="Chertkov O."/>
            <person name="Land M."/>
            <person name="Hauser L."/>
            <person name="Chang Y.J."/>
            <person name="Jeffries C.D."/>
            <person name="Brettin T."/>
            <person name="Detter J.C."/>
            <person name="Han C."/>
            <person name="Rohde M."/>
            <person name="Goker M."/>
            <person name="Bristow J."/>
            <person name="Eisen J.A."/>
            <person name="Markowitz V."/>
            <person name="Hugenholtz P."/>
            <person name="Kyrpides N.C."/>
            <person name="Klenk H.P."/>
        </authorList>
    </citation>
    <scope>NUCLEOTIDE SEQUENCE [LARGE SCALE GENOMIC DNA]</scope>
    <source>
        <strain evidence="2">ATCC BAA-972 / CDC 1076 / CIP 108378 / DSM 44985 / JCM 13578</strain>
    </source>
</reference>
<dbReference type="PROSITE" id="PS51257">
    <property type="entry name" value="PROKAR_LIPOPROTEIN"/>
    <property type="match status" value="1"/>
</dbReference>
<evidence type="ECO:0000313" key="1">
    <source>
        <dbReference type="EMBL" id="ADG96689.1"/>
    </source>
</evidence>
<dbReference type="AlphaFoldDB" id="D6ZAE7"/>
<dbReference type="KEGG" id="srt:Srot_0200"/>
<accession>D6ZAE7</accession>
<name>D6ZAE7_SEGRD</name>